<sequence>MKFKKLTPNLMVADVRRAVVFYRDLCGFSVVMAMREDGKTVDQALVDGTGYVFAILVRDSVELMLQQAENLRSELPGALKTRAAGFSCTYYVEIEGVEALYEHIKAIAPDAVRLSPHTSSYGMREFCVEDCDGHVLVFAERAQA</sequence>
<organism evidence="1 2">
    <name type="scientific">Termitidicoccus mucosus</name>
    <dbReference type="NCBI Taxonomy" id="1184151"/>
    <lineage>
        <taxon>Bacteria</taxon>
        <taxon>Pseudomonadati</taxon>
        <taxon>Verrucomicrobiota</taxon>
        <taxon>Opitutia</taxon>
        <taxon>Opitutales</taxon>
        <taxon>Opitutaceae</taxon>
        <taxon>Termitidicoccus</taxon>
    </lineage>
</organism>
<evidence type="ECO:0000313" key="2">
    <source>
        <dbReference type="Proteomes" id="UP000078486"/>
    </source>
</evidence>
<evidence type="ECO:0000313" key="1">
    <source>
        <dbReference type="EMBL" id="OAM87159.1"/>
    </source>
</evidence>
<dbReference type="Gene3D" id="3.10.180.10">
    <property type="entry name" value="2,3-Dihydroxybiphenyl 1,2-Dioxygenase, domain 1"/>
    <property type="match status" value="1"/>
</dbReference>
<dbReference type="Proteomes" id="UP000078486">
    <property type="component" value="Unassembled WGS sequence"/>
</dbReference>
<protein>
    <submittedName>
        <fullName evidence="1">Glyoxalase</fullName>
    </submittedName>
</protein>
<accession>A0A178IDL7</accession>
<comment type="caution">
    <text evidence="1">The sequence shown here is derived from an EMBL/GenBank/DDBJ whole genome shotgun (WGS) entry which is preliminary data.</text>
</comment>
<dbReference type="InterPro" id="IPR029068">
    <property type="entry name" value="Glyas_Bleomycin-R_OHBP_Dase"/>
</dbReference>
<dbReference type="SUPFAM" id="SSF54593">
    <property type="entry name" value="Glyoxalase/Bleomycin resistance protein/Dihydroxybiphenyl dioxygenase"/>
    <property type="match status" value="1"/>
</dbReference>
<dbReference type="OrthoDB" id="194298at2"/>
<dbReference type="STRING" id="1184151.AW736_24295"/>
<dbReference type="AlphaFoldDB" id="A0A178IDL7"/>
<gene>
    <name evidence="1" type="ORF">AW736_24295</name>
</gene>
<name>A0A178IDL7_9BACT</name>
<proteinExistence type="predicted"/>
<reference evidence="1 2" key="1">
    <citation type="submission" date="2016-01" db="EMBL/GenBank/DDBJ databases">
        <title>High potential of lignocellulose degradation of a new Verrucomicrobia species.</title>
        <authorList>
            <person name="Wang Y."/>
            <person name="Shi Y."/>
            <person name="Qiu Z."/>
            <person name="Liu S."/>
            <person name="Yang H."/>
        </authorList>
    </citation>
    <scope>NUCLEOTIDE SEQUENCE [LARGE SCALE GENOMIC DNA]</scope>
    <source>
        <strain evidence="1 2">TSB47</strain>
    </source>
</reference>
<keyword evidence="2" id="KW-1185">Reference proteome</keyword>
<dbReference type="EMBL" id="LRRQ01000183">
    <property type="protein sequence ID" value="OAM87159.1"/>
    <property type="molecule type" value="Genomic_DNA"/>
</dbReference>